<accession>A0A7M2RI86</accession>
<name>A0A7M2RI86_9FIRM</name>
<dbReference type="Proteomes" id="UP000593601">
    <property type="component" value="Chromosome"/>
</dbReference>
<keyword evidence="2" id="KW-0472">Membrane</keyword>
<feature type="signal peptide" evidence="3">
    <location>
        <begin position="1"/>
        <end position="29"/>
    </location>
</feature>
<dbReference type="AlphaFoldDB" id="A0A7M2RI86"/>
<sequence length="330" mass="36439">MSKFLRFIVNLCMICLLLGAAALIVPQFAGISTTVVDNDITDTNLSLGSVVYGKKVSLDKLKKGDSLLSSADASVHTLRITKADPKTGEYTLKSGEKKEEKVTLHDNAEKVLVTVPVIGYLAIAIQTFEGRIILGLMIAFLVILFILSEIWKNSEEEEEVEEDVRDLDYEKSDPIDTGHIEEDETAAIEEYEKKTDKVSLDDDTQDTSDVVKEIQELILEPADEPEEKPSEIEDDNFTAAIQAALEKEADAVPKAGSTSQEKEVPEEPDPAMESPAEEDIQHTLADHKILAMPAMTAEELLQKALEEGDDPKIIKYEEEGITLIDYSDVL</sequence>
<proteinExistence type="predicted"/>
<feature type="transmembrane region" description="Helical" evidence="2">
    <location>
        <begin position="132"/>
        <end position="151"/>
    </location>
</feature>
<evidence type="ECO:0000256" key="2">
    <source>
        <dbReference type="SAM" id="Phobius"/>
    </source>
</evidence>
<keyword evidence="2" id="KW-1133">Transmembrane helix</keyword>
<organism evidence="4 5">
    <name type="scientific">Blautia liquoris</name>
    <dbReference type="NCBI Taxonomy" id="2779518"/>
    <lineage>
        <taxon>Bacteria</taxon>
        <taxon>Bacillati</taxon>
        <taxon>Bacillota</taxon>
        <taxon>Clostridia</taxon>
        <taxon>Lachnospirales</taxon>
        <taxon>Lachnospiraceae</taxon>
        <taxon>Blautia</taxon>
    </lineage>
</organism>
<keyword evidence="3" id="KW-0732">Signal</keyword>
<dbReference type="RefSeq" id="WP_193736081.1">
    <property type="nucleotide sequence ID" value="NZ_CP063304.1"/>
</dbReference>
<feature type="compositionally biased region" description="Basic and acidic residues" evidence="1">
    <location>
        <begin position="166"/>
        <end position="180"/>
    </location>
</feature>
<feature type="compositionally biased region" description="Acidic residues" evidence="1">
    <location>
        <begin position="266"/>
        <end position="276"/>
    </location>
</feature>
<dbReference type="KEGG" id="bliq:INP51_01945"/>
<keyword evidence="2" id="KW-0812">Transmembrane</keyword>
<feature type="chain" id="PRO_5038598450" evidence="3">
    <location>
        <begin position="30"/>
        <end position="330"/>
    </location>
</feature>
<evidence type="ECO:0000256" key="3">
    <source>
        <dbReference type="SAM" id="SignalP"/>
    </source>
</evidence>
<evidence type="ECO:0000313" key="4">
    <source>
        <dbReference type="EMBL" id="QOV19761.1"/>
    </source>
</evidence>
<keyword evidence="5" id="KW-1185">Reference proteome</keyword>
<evidence type="ECO:0000256" key="1">
    <source>
        <dbReference type="SAM" id="MobiDB-lite"/>
    </source>
</evidence>
<reference evidence="4 5" key="1">
    <citation type="submission" date="2020-10" db="EMBL/GenBank/DDBJ databases">
        <title>Blautia liquoris sp.nov., isolated from the mud in a fermentation cellar used for the production of Chinese strong-flavoured liquor.</title>
        <authorList>
            <person name="Lu L."/>
        </authorList>
    </citation>
    <scope>NUCLEOTIDE SEQUENCE [LARGE SCALE GENOMIC DNA]</scope>
    <source>
        <strain evidence="4 5">LZLJ-3</strain>
    </source>
</reference>
<feature type="region of interest" description="Disordered" evidence="1">
    <location>
        <begin position="245"/>
        <end position="276"/>
    </location>
</feature>
<protein>
    <submittedName>
        <fullName evidence="4">Uncharacterized protein</fullName>
    </submittedName>
</protein>
<dbReference type="EMBL" id="CP063304">
    <property type="protein sequence ID" value="QOV19761.1"/>
    <property type="molecule type" value="Genomic_DNA"/>
</dbReference>
<feature type="region of interest" description="Disordered" evidence="1">
    <location>
        <begin position="157"/>
        <end position="182"/>
    </location>
</feature>
<gene>
    <name evidence="4" type="ORF">INP51_01945</name>
</gene>
<evidence type="ECO:0000313" key="5">
    <source>
        <dbReference type="Proteomes" id="UP000593601"/>
    </source>
</evidence>